<dbReference type="GO" id="GO:0016987">
    <property type="term" value="F:sigma factor activity"/>
    <property type="evidence" value="ECO:0007669"/>
    <property type="project" value="UniProtKB-KW"/>
</dbReference>
<dbReference type="GO" id="GO:0006352">
    <property type="term" value="P:DNA-templated transcription initiation"/>
    <property type="evidence" value="ECO:0007669"/>
    <property type="project" value="InterPro"/>
</dbReference>
<comment type="similarity">
    <text evidence="1">Belongs to the sigma-70 factor family. ECF subfamily.</text>
</comment>
<evidence type="ECO:0000256" key="3">
    <source>
        <dbReference type="ARBA" id="ARBA00023082"/>
    </source>
</evidence>
<dbReference type="Pfam" id="PF08281">
    <property type="entry name" value="Sigma70_r4_2"/>
    <property type="match status" value="1"/>
</dbReference>
<reference evidence="7 8" key="1">
    <citation type="submission" date="2019-10" db="EMBL/GenBank/DDBJ databases">
        <title>Nonomuraea sp. nov., isolated from Phyllanthus amarus.</title>
        <authorList>
            <person name="Klykleung N."/>
            <person name="Tanasupawat S."/>
        </authorList>
    </citation>
    <scope>NUCLEOTIDE SEQUENCE [LARGE SCALE GENOMIC DNA]</scope>
    <source>
        <strain evidence="7 8">PA1-10</strain>
    </source>
</reference>
<dbReference type="InterPro" id="IPR013324">
    <property type="entry name" value="RNA_pol_sigma_r3/r4-like"/>
</dbReference>
<dbReference type="SUPFAM" id="SSF88659">
    <property type="entry name" value="Sigma3 and sigma4 domains of RNA polymerase sigma factors"/>
    <property type="match status" value="1"/>
</dbReference>
<evidence type="ECO:0000259" key="6">
    <source>
        <dbReference type="Pfam" id="PF08281"/>
    </source>
</evidence>
<dbReference type="EMBL" id="VDLX02000006">
    <property type="protein sequence ID" value="KAB8194325.1"/>
    <property type="molecule type" value="Genomic_DNA"/>
</dbReference>
<protein>
    <submittedName>
        <fullName evidence="7">RNA polymerase subunit sigma-24</fullName>
    </submittedName>
</protein>
<dbReference type="Gene3D" id="1.10.10.10">
    <property type="entry name" value="Winged helix-like DNA-binding domain superfamily/Winged helix DNA-binding domain"/>
    <property type="match status" value="1"/>
</dbReference>
<dbReference type="PANTHER" id="PTHR30173">
    <property type="entry name" value="SIGMA 19 FACTOR"/>
    <property type="match status" value="1"/>
</dbReference>
<organism evidence="7 8">
    <name type="scientific">Nonomuraea phyllanthi</name>
    <dbReference type="NCBI Taxonomy" id="2219224"/>
    <lineage>
        <taxon>Bacteria</taxon>
        <taxon>Bacillati</taxon>
        <taxon>Actinomycetota</taxon>
        <taxon>Actinomycetes</taxon>
        <taxon>Streptosporangiales</taxon>
        <taxon>Streptosporangiaceae</taxon>
        <taxon>Nonomuraea</taxon>
    </lineage>
</organism>
<dbReference type="OrthoDB" id="3672769at2"/>
<gene>
    <name evidence="7" type="ORF">FH608_018080</name>
</gene>
<evidence type="ECO:0000256" key="2">
    <source>
        <dbReference type="ARBA" id="ARBA00023015"/>
    </source>
</evidence>
<feature type="domain" description="RNA polymerase sigma-70 region 2" evidence="5">
    <location>
        <begin position="34"/>
        <end position="95"/>
    </location>
</feature>
<dbReference type="SUPFAM" id="SSF88946">
    <property type="entry name" value="Sigma2 domain of RNA polymerase sigma factors"/>
    <property type="match status" value="1"/>
</dbReference>
<dbReference type="Gene3D" id="1.10.1740.10">
    <property type="match status" value="1"/>
</dbReference>
<comment type="caution">
    <text evidence="7">The sequence shown here is derived from an EMBL/GenBank/DDBJ whole genome shotgun (WGS) entry which is preliminary data.</text>
</comment>
<feature type="domain" description="RNA polymerase sigma factor 70 region 4 type 2" evidence="6">
    <location>
        <begin position="128"/>
        <end position="175"/>
    </location>
</feature>
<evidence type="ECO:0000256" key="4">
    <source>
        <dbReference type="ARBA" id="ARBA00023163"/>
    </source>
</evidence>
<proteinExistence type="inferred from homology"/>
<dbReference type="InterPro" id="IPR013249">
    <property type="entry name" value="RNA_pol_sigma70_r4_t2"/>
</dbReference>
<evidence type="ECO:0000313" key="7">
    <source>
        <dbReference type="EMBL" id="KAB8194325.1"/>
    </source>
</evidence>
<accession>A0A5C4WIT5</accession>
<keyword evidence="3" id="KW-0731">Sigma factor</keyword>
<evidence type="ECO:0000256" key="1">
    <source>
        <dbReference type="ARBA" id="ARBA00010641"/>
    </source>
</evidence>
<name>A0A5C4WIT5_9ACTN</name>
<dbReference type="AlphaFoldDB" id="A0A5C4WIT5"/>
<dbReference type="InterPro" id="IPR052704">
    <property type="entry name" value="ECF_Sigma-70_Domain"/>
</dbReference>
<evidence type="ECO:0000259" key="5">
    <source>
        <dbReference type="Pfam" id="PF04542"/>
    </source>
</evidence>
<dbReference type="InterPro" id="IPR036388">
    <property type="entry name" value="WH-like_DNA-bd_sf"/>
</dbReference>
<dbReference type="InterPro" id="IPR007627">
    <property type="entry name" value="RNA_pol_sigma70_r2"/>
</dbReference>
<dbReference type="InterPro" id="IPR013325">
    <property type="entry name" value="RNA_pol_sigma_r2"/>
</dbReference>
<dbReference type="GO" id="GO:0003677">
    <property type="term" value="F:DNA binding"/>
    <property type="evidence" value="ECO:0007669"/>
    <property type="project" value="InterPro"/>
</dbReference>
<keyword evidence="4" id="KW-0804">Transcription</keyword>
<dbReference type="RefSeq" id="WP_139631938.1">
    <property type="nucleotide sequence ID" value="NZ_VDLX02000006.1"/>
</dbReference>
<evidence type="ECO:0000313" key="8">
    <source>
        <dbReference type="Proteomes" id="UP000312512"/>
    </source>
</evidence>
<dbReference type="PANTHER" id="PTHR30173:SF36">
    <property type="entry name" value="ECF RNA POLYMERASE SIGMA FACTOR SIGJ"/>
    <property type="match status" value="1"/>
</dbReference>
<dbReference type="Proteomes" id="UP000312512">
    <property type="component" value="Unassembled WGS sequence"/>
</dbReference>
<dbReference type="Pfam" id="PF04542">
    <property type="entry name" value="Sigma70_r2"/>
    <property type="match status" value="1"/>
</dbReference>
<keyword evidence="8" id="KW-1185">Reference proteome</keyword>
<sequence length="239" mass="26726">MNVLEPYGDHTTPTSPTDDRSAGELDAASVFVTTRPRLFSIALRVLEDVGEAEDVVQEAWLRWARADRSDVLSPPAFLALTTTRLAINVTQSARRRRETSAGPWLPETVDRAIGPETAAEQHDAVDAAVRLLLERLTPAERAAYMLRKAFDYPYRRISEILHLGTDHTRQLVRRAHERLATERRRPVDTAAHRRLVRTFLAAAETGDLAELEELLAADVARSASGRRRPSCDQPMSRTA</sequence>
<keyword evidence="2" id="KW-0805">Transcription regulation</keyword>